<dbReference type="AlphaFoldDB" id="A0A9D4IUI8"/>
<protein>
    <submittedName>
        <fullName evidence="1">Uncharacterized protein</fullName>
    </submittedName>
</protein>
<sequence length="64" mass="7679">MVQDLGWRSLADRRNDSKLIMLYKIYHNLVAIPLQQNIKAPIRFTRHMHPLYLQKIQAGSLYHY</sequence>
<dbReference type="EMBL" id="JAIWYP010000008">
    <property type="protein sequence ID" value="KAH3787235.1"/>
    <property type="molecule type" value="Genomic_DNA"/>
</dbReference>
<comment type="caution">
    <text evidence="1">The sequence shown here is derived from an EMBL/GenBank/DDBJ whole genome shotgun (WGS) entry which is preliminary data.</text>
</comment>
<evidence type="ECO:0000313" key="1">
    <source>
        <dbReference type="EMBL" id="KAH3787235.1"/>
    </source>
</evidence>
<organism evidence="1 2">
    <name type="scientific">Dreissena polymorpha</name>
    <name type="common">Zebra mussel</name>
    <name type="synonym">Mytilus polymorpha</name>
    <dbReference type="NCBI Taxonomy" id="45954"/>
    <lineage>
        <taxon>Eukaryota</taxon>
        <taxon>Metazoa</taxon>
        <taxon>Spiralia</taxon>
        <taxon>Lophotrochozoa</taxon>
        <taxon>Mollusca</taxon>
        <taxon>Bivalvia</taxon>
        <taxon>Autobranchia</taxon>
        <taxon>Heteroconchia</taxon>
        <taxon>Euheterodonta</taxon>
        <taxon>Imparidentia</taxon>
        <taxon>Neoheterodontei</taxon>
        <taxon>Myida</taxon>
        <taxon>Dreissenoidea</taxon>
        <taxon>Dreissenidae</taxon>
        <taxon>Dreissena</taxon>
    </lineage>
</organism>
<proteinExistence type="predicted"/>
<name>A0A9D4IUI8_DREPO</name>
<dbReference type="Proteomes" id="UP000828390">
    <property type="component" value="Unassembled WGS sequence"/>
</dbReference>
<keyword evidence="2" id="KW-1185">Reference proteome</keyword>
<reference evidence="1" key="1">
    <citation type="journal article" date="2019" name="bioRxiv">
        <title>The Genome of the Zebra Mussel, Dreissena polymorpha: A Resource for Invasive Species Research.</title>
        <authorList>
            <person name="McCartney M.A."/>
            <person name="Auch B."/>
            <person name="Kono T."/>
            <person name="Mallez S."/>
            <person name="Zhang Y."/>
            <person name="Obille A."/>
            <person name="Becker A."/>
            <person name="Abrahante J.E."/>
            <person name="Garbe J."/>
            <person name="Badalamenti J.P."/>
            <person name="Herman A."/>
            <person name="Mangelson H."/>
            <person name="Liachko I."/>
            <person name="Sullivan S."/>
            <person name="Sone E.D."/>
            <person name="Koren S."/>
            <person name="Silverstein K.A.T."/>
            <person name="Beckman K.B."/>
            <person name="Gohl D.M."/>
        </authorList>
    </citation>
    <scope>NUCLEOTIDE SEQUENCE</scope>
    <source>
        <strain evidence="1">Duluth1</strain>
        <tissue evidence="1">Whole animal</tissue>
    </source>
</reference>
<gene>
    <name evidence="1" type="ORF">DPMN_165355</name>
</gene>
<reference evidence="1" key="2">
    <citation type="submission" date="2020-11" db="EMBL/GenBank/DDBJ databases">
        <authorList>
            <person name="McCartney M.A."/>
            <person name="Auch B."/>
            <person name="Kono T."/>
            <person name="Mallez S."/>
            <person name="Becker A."/>
            <person name="Gohl D.M."/>
            <person name="Silverstein K.A.T."/>
            <person name="Koren S."/>
            <person name="Bechman K.B."/>
            <person name="Herman A."/>
            <person name="Abrahante J.E."/>
            <person name="Garbe J."/>
        </authorList>
    </citation>
    <scope>NUCLEOTIDE SEQUENCE</scope>
    <source>
        <strain evidence="1">Duluth1</strain>
        <tissue evidence="1">Whole animal</tissue>
    </source>
</reference>
<accession>A0A9D4IUI8</accession>
<evidence type="ECO:0000313" key="2">
    <source>
        <dbReference type="Proteomes" id="UP000828390"/>
    </source>
</evidence>